<reference evidence="1" key="2">
    <citation type="journal article" date="2015" name="Data Brief">
        <title>Shoot transcriptome of the giant reed, Arundo donax.</title>
        <authorList>
            <person name="Barrero R.A."/>
            <person name="Guerrero F.D."/>
            <person name="Moolhuijzen P."/>
            <person name="Goolsby J.A."/>
            <person name="Tidwell J."/>
            <person name="Bellgard S.E."/>
            <person name="Bellgard M.I."/>
        </authorList>
    </citation>
    <scope>NUCLEOTIDE SEQUENCE</scope>
    <source>
        <tissue evidence="1">Shoot tissue taken approximately 20 cm above the soil surface</tissue>
    </source>
</reference>
<organism evidence="1">
    <name type="scientific">Arundo donax</name>
    <name type="common">Giant reed</name>
    <name type="synonym">Donax arundinaceus</name>
    <dbReference type="NCBI Taxonomy" id="35708"/>
    <lineage>
        <taxon>Eukaryota</taxon>
        <taxon>Viridiplantae</taxon>
        <taxon>Streptophyta</taxon>
        <taxon>Embryophyta</taxon>
        <taxon>Tracheophyta</taxon>
        <taxon>Spermatophyta</taxon>
        <taxon>Magnoliopsida</taxon>
        <taxon>Liliopsida</taxon>
        <taxon>Poales</taxon>
        <taxon>Poaceae</taxon>
        <taxon>PACMAD clade</taxon>
        <taxon>Arundinoideae</taxon>
        <taxon>Arundineae</taxon>
        <taxon>Arundo</taxon>
    </lineage>
</organism>
<protein>
    <submittedName>
        <fullName evidence="1">Uncharacterized protein</fullName>
    </submittedName>
</protein>
<name>A0A0A9AJH6_ARUDO</name>
<sequence length="48" mass="5580">MLTEYKLWKDVVNFKYMENQSNIFDCSDRSISVLERSDVGSKSCENGI</sequence>
<dbReference type="AlphaFoldDB" id="A0A0A9AJH6"/>
<proteinExistence type="predicted"/>
<reference evidence="1" key="1">
    <citation type="submission" date="2014-09" db="EMBL/GenBank/DDBJ databases">
        <authorList>
            <person name="Magalhaes I.L.F."/>
            <person name="Oliveira U."/>
            <person name="Santos F.R."/>
            <person name="Vidigal T.H.D.A."/>
            <person name="Brescovit A.D."/>
            <person name="Santos A.J."/>
        </authorList>
    </citation>
    <scope>NUCLEOTIDE SEQUENCE</scope>
    <source>
        <tissue evidence="1">Shoot tissue taken approximately 20 cm above the soil surface</tissue>
    </source>
</reference>
<dbReference type="EMBL" id="GBRH01248820">
    <property type="protein sequence ID" value="JAD49075.1"/>
    <property type="molecule type" value="Transcribed_RNA"/>
</dbReference>
<accession>A0A0A9AJH6</accession>
<evidence type="ECO:0000313" key="1">
    <source>
        <dbReference type="EMBL" id="JAD49075.1"/>
    </source>
</evidence>